<protein>
    <submittedName>
        <fullName evidence="2">Sigma-E processing peptidase SpoIIGA</fullName>
    </submittedName>
</protein>
<accession>A0A9D1HNB2</accession>
<proteinExistence type="predicted"/>
<organism evidence="2 3">
    <name type="scientific">Candidatus Fimiplasma intestinipullorum</name>
    <dbReference type="NCBI Taxonomy" id="2840825"/>
    <lineage>
        <taxon>Bacteria</taxon>
        <taxon>Bacillati</taxon>
        <taxon>Bacillota</taxon>
        <taxon>Clostridia</taxon>
        <taxon>Eubacteriales</taxon>
        <taxon>Candidatus Fimiplasma</taxon>
    </lineage>
</organism>
<reference evidence="2" key="1">
    <citation type="submission" date="2020-10" db="EMBL/GenBank/DDBJ databases">
        <authorList>
            <person name="Gilroy R."/>
        </authorList>
    </citation>
    <scope>NUCLEOTIDE SEQUENCE</scope>
    <source>
        <strain evidence="2">CHK195-11698</strain>
    </source>
</reference>
<dbReference type="Proteomes" id="UP000824175">
    <property type="component" value="Unassembled WGS sequence"/>
</dbReference>
<comment type="caution">
    <text evidence="2">The sequence shown here is derived from an EMBL/GenBank/DDBJ whole genome shotgun (WGS) entry which is preliminary data.</text>
</comment>
<dbReference type="AlphaFoldDB" id="A0A9D1HNB2"/>
<dbReference type="Pfam" id="PF03419">
    <property type="entry name" value="Peptidase_U4"/>
    <property type="match status" value="1"/>
</dbReference>
<reference evidence="2" key="2">
    <citation type="journal article" date="2021" name="PeerJ">
        <title>Extensive microbial diversity within the chicken gut microbiome revealed by metagenomics and culture.</title>
        <authorList>
            <person name="Gilroy R."/>
            <person name="Ravi A."/>
            <person name="Getino M."/>
            <person name="Pursley I."/>
            <person name="Horton D.L."/>
            <person name="Alikhan N.F."/>
            <person name="Baker D."/>
            <person name="Gharbi K."/>
            <person name="Hall N."/>
            <person name="Watson M."/>
            <person name="Adriaenssens E.M."/>
            <person name="Foster-Nyarko E."/>
            <person name="Jarju S."/>
            <person name="Secka A."/>
            <person name="Antonio M."/>
            <person name="Oren A."/>
            <person name="Chaudhuri R.R."/>
            <person name="La Ragione R."/>
            <person name="Hildebrand F."/>
            <person name="Pallen M.J."/>
        </authorList>
    </citation>
    <scope>NUCLEOTIDE SEQUENCE</scope>
    <source>
        <strain evidence="2">CHK195-11698</strain>
    </source>
</reference>
<feature type="transmembrane region" description="Helical" evidence="1">
    <location>
        <begin position="80"/>
        <end position="99"/>
    </location>
</feature>
<keyword evidence="1" id="KW-0812">Transmembrane</keyword>
<gene>
    <name evidence="2" type="ORF">IAD15_06345</name>
</gene>
<evidence type="ECO:0000313" key="2">
    <source>
        <dbReference type="EMBL" id="HIU13673.1"/>
    </source>
</evidence>
<feature type="transmembrane region" description="Helical" evidence="1">
    <location>
        <begin position="105"/>
        <end position="133"/>
    </location>
</feature>
<feature type="transmembrane region" description="Helical" evidence="1">
    <location>
        <begin position="6"/>
        <end position="26"/>
    </location>
</feature>
<name>A0A9D1HNB2_9FIRM</name>
<evidence type="ECO:0000256" key="1">
    <source>
        <dbReference type="SAM" id="Phobius"/>
    </source>
</evidence>
<dbReference type="GO" id="GO:0030436">
    <property type="term" value="P:asexual sporulation"/>
    <property type="evidence" value="ECO:0007669"/>
    <property type="project" value="InterPro"/>
</dbReference>
<dbReference type="EMBL" id="DVMJ01000053">
    <property type="protein sequence ID" value="HIU13673.1"/>
    <property type="molecule type" value="Genomic_DNA"/>
</dbReference>
<sequence>MRIYLDLVILINGWIMLLTSLSVALLRSQSIRKSRLAVGTVFMSLYCFSIYLSKGQWIGYILMIMAVIAFYRLRPWLTSVILFVVIHTTYLYSLGLISPQCDIRYHVFLIPTTFSWLISFVFGTLIIILYVQYFHQLSKHQRMAGYHRRIWLKTANQTLELTGYYDSGNQAEYAGLPIVFLKPGLLMTARHEQVVMRLHGFEKVVMVPAELSFDRQRWQWVYAGIMPDLDMENVDVLLNVHTTGG</sequence>
<keyword evidence="1" id="KW-0472">Membrane</keyword>
<dbReference type="GO" id="GO:0004190">
    <property type="term" value="F:aspartic-type endopeptidase activity"/>
    <property type="evidence" value="ECO:0007669"/>
    <property type="project" value="InterPro"/>
</dbReference>
<evidence type="ECO:0000313" key="3">
    <source>
        <dbReference type="Proteomes" id="UP000824175"/>
    </source>
</evidence>
<keyword evidence="1" id="KW-1133">Transmembrane helix</keyword>
<dbReference type="InterPro" id="IPR005081">
    <property type="entry name" value="SpoIIGA"/>
</dbReference>
<dbReference type="GO" id="GO:0006508">
    <property type="term" value="P:proteolysis"/>
    <property type="evidence" value="ECO:0007669"/>
    <property type="project" value="InterPro"/>
</dbReference>